<reference evidence="1" key="1">
    <citation type="submission" date="2022-07" db="EMBL/GenBank/DDBJ databases">
        <title>Genome Sequence of Phlebia brevispora.</title>
        <authorList>
            <person name="Buettner E."/>
        </authorList>
    </citation>
    <scope>NUCLEOTIDE SEQUENCE</scope>
    <source>
        <strain evidence="1">MPL23</strain>
    </source>
</reference>
<name>A0ACC1TBN3_9APHY</name>
<sequence length="126" mass="14637">MSLNLSYFDAAAFKRIESARVGKRRRDLHCELKMYPAASHIYVSPDDYAFEDVTEEQLSMLRRGATLQMIALFSMSYTHDEGLKAVVDGNELYLGWNIVLHDVDHTGEEFMDWAVADVFERPERWE</sequence>
<dbReference type="Proteomes" id="UP001148662">
    <property type="component" value="Unassembled WGS sequence"/>
</dbReference>
<keyword evidence="2" id="KW-1185">Reference proteome</keyword>
<comment type="caution">
    <text evidence="1">The sequence shown here is derived from an EMBL/GenBank/DDBJ whole genome shotgun (WGS) entry which is preliminary data.</text>
</comment>
<evidence type="ECO:0000313" key="2">
    <source>
        <dbReference type="Proteomes" id="UP001148662"/>
    </source>
</evidence>
<accession>A0ACC1TBN3</accession>
<proteinExistence type="predicted"/>
<gene>
    <name evidence="1" type="ORF">NM688_g1445</name>
</gene>
<organism evidence="1 2">
    <name type="scientific">Phlebia brevispora</name>
    <dbReference type="NCBI Taxonomy" id="194682"/>
    <lineage>
        <taxon>Eukaryota</taxon>
        <taxon>Fungi</taxon>
        <taxon>Dikarya</taxon>
        <taxon>Basidiomycota</taxon>
        <taxon>Agaricomycotina</taxon>
        <taxon>Agaricomycetes</taxon>
        <taxon>Polyporales</taxon>
        <taxon>Meruliaceae</taxon>
        <taxon>Phlebia</taxon>
    </lineage>
</organism>
<protein>
    <submittedName>
        <fullName evidence="1">Uncharacterized protein</fullName>
    </submittedName>
</protein>
<dbReference type="EMBL" id="JANHOG010000153">
    <property type="protein sequence ID" value="KAJ3557501.1"/>
    <property type="molecule type" value="Genomic_DNA"/>
</dbReference>
<evidence type="ECO:0000313" key="1">
    <source>
        <dbReference type="EMBL" id="KAJ3557501.1"/>
    </source>
</evidence>